<reference evidence="6" key="1">
    <citation type="submission" date="2022-10" db="EMBL/GenBank/DDBJ databases">
        <title>Culturing micro-colonial fungi from biological soil crusts in the Mojave desert and describing Neophaeococcomyces mojavensis, and introducing the new genera and species Taxawa tesnikishii.</title>
        <authorList>
            <person name="Kurbessoian T."/>
            <person name="Stajich J.E."/>
        </authorList>
    </citation>
    <scope>NUCLEOTIDE SEQUENCE</scope>
    <source>
        <strain evidence="6">TK_35</strain>
    </source>
</reference>
<keyword evidence="7" id="KW-1185">Reference proteome</keyword>
<evidence type="ECO:0000259" key="4">
    <source>
        <dbReference type="Pfam" id="PF00891"/>
    </source>
</evidence>
<evidence type="ECO:0000256" key="2">
    <source>
        <dbReference type="ARBA" id="ARBA00022679"/>
    </source>
</evidence>
<feature type="domain" description="O-methyltransferase dimerisation" evidence="5">
    <location>
        <begin position="82"/>
        <end position="150"/>
    </location>
</feature>
<dbReference type="PANTHER" id="PTHR43712:SF16">
    <property type="entry name" value="O-METHYLTRANSFERASE ELCB"/>
    <property type="match status" value="1"/>
</dbReference>
<dbReference type="InterPro" id="IPR036388">
    <property type="entry name" value="WH-like_DNA-bd_sf"/>
</dbReference>
<evidence type="ECO:0000313" key="6">
    <source>
        <dbReference type="EMBL" id="KAJ9639737.1"/>
    </source>
</evidence>
<keyword evidence="2" id="KW-0808">Transferase</keyword>
<accession>A0AA38Y979</accession>
<evidence type="ECO:0000256" key="1">
    <source>
        <dbReference type="ARBA" id="ARBA00022603"/>
    </source>
</evidence>
<dbReference type="GO" id="GO:0008171">
    <property type="term" value="F:O-methyltransferase activity"/>
    <property type="evidence" value="ECO:0007669"/>
    <property type="project" value="InterPro"/>
</dbReference>
<gene>
    <name evidence="6" type="ORF">H2204_003530</name>
</gene>
<organism evidence="6 7">
    <name type="scientific">Knufia peltigerae</name>
    <dbReference type="NCBI Taxonomy" id="1002370"/>
    <lineage>
        <taxon>Eukaryota</taxon>
        <taxon>Fungi</taxon>
        <taxon>Dikarya</taxon>
        <taxon>Ascomycota</taxon>
        <taxon>Pezizomycotina</taxon>
        <taxon>Eurotiomycetes</taxon>
        <taxon>Chaetothyriomycetidae</taxon>
        <taxon>Chaetothyriales</taxon>
        <taxon>Trichomeriaceae</taxon>
        <taxon>Knufia</taxon>
    </lineage>
</organism>
<evidence type="ECO:0000259" key="5">
    <source>
        <dbReference type="Pfam" id="PF08100"/>
    </source>
</evidence>
<dbReference type="SUPFAM" id="SSF53335">
    <property type="entry name" value="S-adenosyl-L-methionine-dependent methyltransferases"/>
    <property type="match status" value="1"/>
</dbReference>
<comment type="caution">
    <text evidence="6">The sequence shown here is derived from an EMBL/GenBank/DDBJ whole genome shotgun (WGS) entry which is preliminary data.</text>
</comment>
<dbReference type="InterPro" id="IPR016461">
    <property type="entry name" value="COMT-like"/>
</dbReference>
<keyword evidence="3" id="KW-0949">S-adenosyl-L-methionine</keyword>
<dbReference type="InterPro" id="IPR029063">
    <property type="entry name" value="SAM-dependent_MTases_sf"/>
</dbReference>
<dbReference type="PANTHER" id="PTHR43712">
    <property type="entry name" value="PUTATIVE (AFU_ORTHOLOGUE AFUA_4G14580)-RELATED"/>
    <property type="match status" value="1"/>
</dbReference>
<dbReference type="Pfam" id="PF00891">
    <property type="entry name" value="Methyltransf_2"/>
    <property type="match status" value="1"/>
</dbReference>
<name>A0AA38Y979_9EURO</name>
<dbReference type="Proteomes" id="UP001172681">
    <property type="component" value="Unassembled WGS sequence"/>
</dbReference>
<protein>
    <recommendedName>
        <fullName evidence="8">O-methyltransferase domain-containing protein</fullName>
    </recommendedName>
</protein>
<dbReference type="EMBL" id="JAPDRN010000016">
    <property type="protein sequence ID" value="KAJ9639737.1"/>
    <property type="molecule type" value="Genomic_DNA"/>
</dbReference>
<evidence type="ECO:0000256" key="3">
    <source>
        <dbReference type="ARBA" id="ARBA00022691"/>
    </source>
</evidence>
<dbReference type="GO" id="GO:0032259">
    <property type="term" value="P:methylation"/>
    <property type="evidence" value="ECO:0007669"/>
    <property type="project" value="UniProtKB-KW"/>
</dbReference>
<dbReference type="InterPro" id="IPR012967">
    <property type="entry name" value="COMT_dimerisation"/>
</dbReference>
<proteinExistence type="predicted"/>
<dbReference type="Gene3D" id="3.40.50.150">
    <property type="entry name" value="Vaccinia Virus protein VP39"/>
    <property type="match status" value="1"/>
</dbReference>
<evidence type="ECO:0000313" key="7">
    <source>
        <dbReference type="Proteomes" id="UP001172681"/>
    </source>
</evidence>
<dbReference type="Gene3D" id="1.10.10.10">
    <property type="entry name" value="Winged helix-like DNA-binding domain superfamily/Winged helix DNA-binding domain"/>
    <property type="match status" value="1"/>
</dbReference>
<feature type="domain" description="O-methyltransferase C-terminal" evidence="4">
    <location>
        <begin position="191"/>
        <end position="359"/>
    </location>
</feature>
<dbReference type="AlphaFoldDB" id="A0AA38Y979"/>
<sequence length="437" mass="48802">MSLLASLLNDIAAQGKRLEEFLVDDPPSLYEPDAWKYDEELLPREPWEACQALLADCEQLISLLMPTKLKLMYESISNNAAVALNVACDLKIADKIAEHRGERTLADLAKDCQTDQHKLGCTMRLLTHRHIFVEVKPDVFRNNRHSSELISGNGARECCLLETDDAYKAGPAWLTVMKDPKRMHSIEAKDGAFAEVFGKGVLEHIFTPQGATCMTNMTVGVPWMSTITVAATRSDLAWDSYATICDVGAGLGSVMLEVKKTYPSVNVICQELEHMIPVMQKTFEGYENEISKGGIALKVHDYFTPQETVADAYWLRGVIREYEDATAAQVLANLKPALRKNPKARVFVNELFIPRLTTTAVAARDAASQHLSKQQSGWPLVTQMQQLGGQQLFSGKERTFDEIKKIGESAGLRFVKYHRFRMFTGVAEFELPTSPKL</sequence>
<dbReference type="InterPro" id="IPR036390">
    <property type="entry name" value="WH_DNA-bd_sf"/>
</dbReference>
<evidence type="ECO:0008006" key="8">
    <source>
        <dbReference type="Google" id="ProtNLM"/>
    </source>
</evidence>
<dbReference type="GO" id="GO:0046983">
    <property type="term" value="F:protein dimerization activity"/>
    <property type="evidence" value="ECO:0007669"/>
    <property type="project" value="InterPro"/>
</dbReference>
<keyword evidence="1" id="KW-0489">Methyltransferase</keyword>
<dbReference type="Pfam" id="PF08100">
    <property type="entry name" value="Dimerisation"/>
    <property type="match status" value="1"/>
</dbReference>
<dbReference type="PROSITE" id="PS51683">
    <property type="entry name" value="SAM_OMT_II"/>
    <property type="match status" value="1"/>
</dbReference>
<dbReference type="InterPro" id="IPR001077">
    <property type="entry name" value="COMT_C"/>
</dbReference>
<dbReference type="SUPFAM" id="SSF46785">
    <property type="entry name" value="Winged helix' DNA-binding domain"/>
    <property type="match status" value="1"/>
</dbReference>